<feature type="transmembrane region" description="Helical" evidence="11">
    <location>
        <begin position="454"/>
        <end position="473"/>
    </location>
</feature>
<feature type="transmembrane region" description="Helical" evidence="11">
    <location>
        <begin position="20"/>
        <end position="40"/>
    </location>
</feature>
<keyword evidence="13" id="KW-1185">Reference proteome</keyword>
<keyword evidence="7" id="KW-0869">Chloride channel</keyword>
<feature type="transmembrane region" description="Helical" evidence="11">
    <location>
        <begin position="320"/>
        <end position="338"/>
    </location>
</feature>
<evidence type="ECO:0000256" key="4">
    <source>
        <dbReference type="ARBA" id="ARBA00022989"/>
    </source>
</evidence>
<feature type="transmembrane region" description="Helical" evidence="11">
    <location>
        <begin position="182"/>
        <end position="206"/>
    </location>
</feature>
<dbReference type="SUPFAM" id="SSF81340">
    <property type="entry name" value="Clc chloride channel"/>
    <property type="match status" value="1"/>
</dbReference>
<dbReference type="Pfam" id="PF00654">
    <property type="entry name" value="Voltage_CLC"/>
    <property type="match status" value="1"/>
</dbReference>
<evidence type="ECO:0000256" key="9">
    <source>
        <dbReference type="ARBA" id="ARBA00023303"/>
    </source>
</evidence>
<feature type="transmembrane region" description="Helical" evidence="11">
    <location>
        <begin position="88"/>
        <end position="109"/>
    </location>
</feature>
<keyword evidence="3 11" id="KW-0812">Transmembrane</keyword>
<dbReference type="OrthoDB" id="446177at2759"/>
<feature type="compositionally biased region" description="Low complexity" evidence="10">
    <location>
        <begin position="518"/>
        <end position="547"/>
    </location>
</feature>
<evidence type="ECO:0000256" key="11">
    <source>
        <dbReference type="SAM" id="Phobius"/>
    </source>
</evidence>
<evidence type="ECO:0000256" key="3">
    <source>
        <dbReference type="ARBA" id="ARBA00022692"/>
    </source>
</evidence>
<keyword evidence="6 11" id="KW-0472">Membrane</keyword>
<feature type="compositionally biased region" description="Gly residues" evidence="10">
    <location>
        <begin position="599"/>
        <end position="616"/>
    </location>
</feature>
<feature type="transmembrane region" description="Helical" evidence="11">
    <location>
        <begin position="422"/>
        <end position="448"/>
    </location>
</feature>
<evidence type="ECO:0000256" key="10">
    <source>
        <dbReference type="SAM" id="MobiDB-lite"/>
    </source>
</evidence>
<gene>
    <name evidence="12" type="ORF">Vbra_19632</name>
</gene>
<dbReference type="InterPro" id="IPR001807">
    <property type="entry name" value="ClC"/>
</dbReference>
<dbReference type="InterPro" id="IPR050368">
    <property type="entry name" value="ClC-type_chloride_channel"/>
</dbReference>
<evidence type="ECO:0000313" key="13">
    <source>
        <dbReference type="Proteomes" id="UP000041254"/>
    </source>
</evidence>
<comment type="subcellular location">
    <subcellularLocation>
        <location evidence="1">Membrane</location>
        <topology evidence="1">Multi-pass membrane protein</topology>
    </subcellularLocation>
</comment>
<feature type="region of interest" description="Disordered" evidence="10">
    <location>
        <begin position="583"/>
        <end position="638"/>
    </location>
</feature>
<evidence type="ECO:0000256" key="2">
    <source>
        <dbReference type="ARBA" id="ARBA00022448"/>
    </source>
</evidence>
<name>A0A0G4H671_VITBC</name>
<dbReference type="InParanoid" id="A0A0G4H671"/>
<dbReference type="GO" id="GO:0034707">
    <property type="term" value="C:chloride channel complex"/>
    <property type="evidence" value="ECO:0007669"/>
    <property type="project" value="UniProtKB-KW"/>
</dbReference>
<feature type="region of interest" description="Disordered" evidence="10">
    <location>
        <begin position="518"/>
        <end position="570"/>
    </location>
</feature>
<keyword evidence="4 11" id="KW-1133">Transmembrane helix</keyword>
<evidence type="ECO:0000256" key="8">
    <source>
        <dbReference type="ARBA" id="ARBA00023214"/>
    </source>
</evidence>
<evidence type="ECO:0000313" key="12">
    <source>
        <dbReference type="EMBL" id="CEM39359.1"/>
    </source>
</evidence>
<feature type="transmembrane region" description="Helical" evidence="11">
    <location>
        <begin position="397"/>
        <end position="415"/>
    </location>
</feature>
<keyword evidence="8" id="KW-0868">Chloride</keyword>
<feature type="transmembrane region" description="Helical" evidence="11">
    <location>
        <begin position="130"/>
        <end position="146"/>
    </location>
</feature>
<evidence type="ECO:0000256" key="7">
    <source>
        <dbReference type="ARBA" id="ARBA00023173"/>
    </source>
</evidence>
<evidence type="ECO:0000256" key="5">
    <source>
        <dbReference type="ARBA" id="ARBA00023065"/>
    </source>
</evidence>
<evidence type="ECO:0000256" key="6">
    <source>
        <dbReference type="ARBA" id="ARBA00023136"/>
    </source>
</evidence>
<evidence type="ECO:0000256" key="1">
    <source>
        <dbReference type="ARBA" id="ARBA00004141"/>
    </source>
</evidence>
<sequence length="638" mass="67460">MSSSSRRRLLSYCPARLRYYGGIIWATVLSLGVGALTGLLHSGTAEAMDVLACSIGYFWDTKRCQEELGIKEGTSLRASMPSWVPEEIVMLAVTALGALVSVGLIHTLAPECGGDAVIDTKKAMARGGPYHLKAALMRVITTGFYVGTGNPLGIITPQMYSSALVAAVLAKCFKHAYPPSSWMIVGAASGIAAAFNAPVAGLVYVLEVLMDNWLKARVADVLAASLAAVALEKLLLRREGSTATGGSNHPFYPELTNFENFESDYRLWMLLCIPIGALCGLAGHAFVRVVLYLDWVLDGKAQGGETVERIRKWTRKVPRFLHPVLATVVITLMGSIAYRTMETRRVWGSGRRVLGDAFTKGREKPTWWFVVLFVVKFVAIVAAKASGGPGDLVDPSIVLGGLLGGMVGGLGVWSARDGAGKAFYGCFLFGMGGFMTALLRTPVTAIIVMYDLTGAYSLILPIILCNYISYWVAQRLSEESFHTLLLLHEGISPDAIDLAIQDRVPYATMVGAPEQNSSQYAASAGSPAGGSASSTAAAEAHVQPAVASPTKRAPGGAGQGTSSSAREAGDVIMKELVRVYGRRETNGTTDTNGTAGTTSAGGAGGAGGGRDGGGQQGAAEREREREDDLSKRSWTDSQ</sequence>
<keyword evidence="9" id="KW-0407">Ion channel</keyword>
<dbReference type="OMA" id="METRRVW"/>
<feature type="compositionally biased region" description="Low complexity" evidence="10">
    <location>
        <begin position="586"/>
        <end position="598"/>
    </location>
</feature>
<dbReference type="PRINTS" id="PR00762">
    <property type="entry name" value="CLCHANNEL"/>
</dbReference>
<feature type="transmembrane region" description="Helical" evidence="11">
    <location>
        <begin position="367"/>
        <end position="385"/>
    </location>
</feature>
<dbReference type="Gene3D" id="1.10.3080.10">
    <property type="entry name" value="Clc chloride channel"/>
    <property type="match status" value="1"/>
</dbReference>
<dbReference type="PANTHER" id="PTHR43427">
    <property type="entry name" value="CHLORIDE CHANNEL PROTEIN CLC-E"/>
    <property type="match status" value="1"/>
</dbReference>
<protein>
    <recommendedName>
        <fullName evidence="14">Chloride channel protein</fullName>
    </recommendedName>
</protein>
<keyword evidence="2" id="KW-0813">Transport</keyword>
<dbReference type="EMBL" id="CDMY01001036">
    <property type="protein sequence ID" value="CEM39359.1"/>
    <property type="molecule type" value="Genomic_DNA"/>
</dbReference>
<reference evidence="12 13" key="1">
    <citation type="submission" date="2014-11" db="EMBL/GenBank/DDBJ databases">
        <authorList>
            <person name="Zhu J."/>
            <person name="Qi W."/>
            <person name="Song R."/>
        </authorList>
    </citation>
    <scope>NUCLEOTIDE SEQUENCE [LARGE SCALE GENOMIC DNA]</scope>
</reference>
<feature type="transmembrane region" description="Helical" evidence="11">
    <location>
        <begin position="267"/>
        <end position="287"/>
    </location>
</feature>
<dbReference type="GO" id="GO:0005254">
    <property type="term" value="F:chloride channel activity"/>
    <property type="evidence" value="ECO:0007669"/>
    <property type="project" value="UniProtKB-KW"/>
</dbReference>
<keyword evidence="5" id="KW-0406">Ion transport</keyword>
<proteinExistence type="predicted"/>
<organism evidence="12 13">
    <name type="scientific">Vitrella brassicaformis (strain CCMP3155)</name>
    <dbReference type="NCBI Taxonomy" id="1169540"/>
    <lineage>
        <taxon>Eukaryota</taxon>
        <taxon>Sar</taxon>
        <taxon>Alveolata</taxon>
        <taxon>Colpodellida</taxon>
        <taxon>Vitrellaceae</taxon>
        <taxon>Vitrella</taxon>
    </lineage>
</organism>
<evidence type="ECO:0008006" key="14">
    <source>
        <dbReference type="Google" id="ProtNLM"/>
    </source>
</evidence>
<dbReference type="InterPro" id="IPR014743">
    <property type="entry name" value="Cl-channel_core"/>
</dbReference>
<feature type="compositionally biased region" description="Basic and acidic residues" evidence="10">
    <location>
        <begin position="619"/>
        <end position="638"/>
    </location>
</feature>
<dbReference type="Proteomes" id="UP000041254">
    <property type="component" value="Unassembled WGS sequence"/>
</dbReference>
<dbReference type="VEuPathDB" id="CryptoDB:Vbra_19632"/>
<dbReference type="PANTHER" id="PTHR43427:SF6">
    <property type="entry name" value="CHLORIDE CHANNEL PROTEIN CLC-E"/>
    <property type="match status" value="1"/>
</dbReference>
<accession>A0A0G4H671</accession>
<dbReference type="AlphaFoldDB" id="A0A0G4H671"/>